<keyword evidence="4 7" id="KW-0812">Transmembrane</keyword>
<dbReference type="PANTHER" id="PTHR30106">
    <property type="entry name" value="INNER MEMBRANE PROTEIN YEIH-RELATED"/>
    <property type="match status" value="1"/>
</dbReference>
<feature type="transmembrane region" description="Helical" evidence="7">
    <location>
        <begin position="171"/>
        <end position="191"/>
    </location>
</feature>
<feature type="transmembrane region" description="Helical" evidence="7">
    <location>
        <begin position="262"/>
        <end position="283"/>
    </location>
</feature>
<name>A0ABT8A924_9PROT</name>
<evidence type="ECO:0000313" key="9">
    <source>
        <dbReference type="Proteomes" id="UP001529369"/>
    </source>
</evidence>
<dbReference type="Proteomes" id="UP001529369">
    <property type="component" value="Unassembled WGS sequence"/>
</dbReference>
<keyword evidence="5 7" id="KW-1133">Transmembrane helix</keyword>
<protein>
    <submittedName>
        <fullName evidence="8">Sulfate exporter family transporter</fullName>
    </submittedName>
</protein>
<evidence type="ECO:0000256" key="4">
    <source>
        <dbReference type="ARBA" id="ARBA00022692"/>
    </source>
</evidence>
<feature type="transmembrane region" description="Helical" evidence="7">
    <location>
        <begin position="290"/>
        <end position="311"/>
    </location>
</feature>
<keyword evidence="9" id="KW-1185">Reference proteome</keyword>
<feature type="transmembrane region" description="Helical" evidence="7">
    <location>
        <begin position="108"/>
        <end position="128"/>
    </location>
</feature>
<dbReference type="EMBL" id="JAUFPN010000156">
    <property type="protein sequence ID" value="MDN3566023.1"/>
    <property type="molecule type" value="Genomic_DNA"/>
</dbReference>
<evidence type="ECO:0000256" key="7">
    <source>
        <dbReference type="SAM" id="Phobius"/>
    </source>
</evidence>
<evidence type="ECO:0000256" key="6">
    <source>
        <dbReference type="ARBA" id="ARBA00023136"/>
    </source>
</evidence>
<evidence type="ECO:0000256" key="3">
    <source>
        <dbReference type="ARBA" id="ARBA00022475"/>
    </source>
</evidence>
<dbReference type="Pfam" id="PF03601">
    <property type="entry name" value="Cons_hypoth698"/>
    <property type="match status" value="1"/>
</dbReference>
<accession>A0ABT8A924</accession>
<feature type="transmembrane region" description="Helical" evidence="7">
    <location>
        <begin position="140"/>
        <end position="159"/>
    </location>
</feature>
<evidence type="ECO:0000256" key="2">
    <source>
        <dbReference type="ARBA" id="ARBA00007977"/>
    </source>
</evidence>
<keyword evidence="6 7" id="KW-0472">Membrane</keyword>
<dbReference type="InterPro" id="IPR018383">
    <property type="entry name" value="UPF0324_pro"/>
</dbReference>
<feature type="transmembrane region" description="Helical" evidence="7">
    <location>
        <begin position="317"/>
        <end position="340"/>
    </location>
</feature>
<organism evidence="8 9">
    <name type="scientific">Paeniroseomonas aquatica</name>
    <dbReference type="NCBI Taxonomy" id="373043"/>
    <lineage>
        <taxon>Bacteria</taxon>
        <taxon>Pseudomonadati</taxon>
        <taxon>Pseudomonadota</taxon>
        <taxon>Alphaproteobacteria</taxon>
        <taxon>Acetobacterales</taxon>
        <taxon>Acetobacteraceae</taxon>
        <taxon>Paeniroseomonas</taxon>
    </lineage>
</organism>
<evidence type="ECO:0000256" key="5">
    <source>
        <dbReference type="ARBA" id="ARBA00022989"/>
    </source>
</evidence>
<reference evidence="9" key="1">
    <citation type="journal article" date="2019" name="Int. J. Syst. Evol. Microbiol.">
        <title>The Global Catalogue of Microorganisms (GCM) 10K type strain sequencing project: providing services to taxonomists for standard genome sequencing and annotation.</title>
        <authorList>
            <consortium name="The Broad Institute Genomics Platform"/>
            <consortium name="The Broad Institute Genome Sequencing Center for Infectious Disease"/>
            <person name="Wu L."/>
            <person name="Ma J."/>
        </authorList>
    </citation>
    <scope>NUCLEOTIDE SEQUENCE [LARGE SCALE GENOMIC DNA]</scope>
    <source>
        <strain evidence="9">CECT 7131</strain>
    </source>
</reference>
<evidence type="ECO:0000256" key="1">
    <source>
        <dbReference type="ARBA" id="ARBA00004651"/>
    </source>
</evidence>
<keyword evidence="3" id="KW-1003">Cell membrane</keyword>
<proteinExistence type="inferred from homology"/>
<dbReference type="RefSeq" id="WP_290317915.1">
    <property type="nucleotide sequence ID" value="NZ_JAUFPN010000156.1"/>
</dbReference>
<feature type="transmembrane region" description="Helical" evidence="7">
    <location>
        <begin position="83"/>
        <end position="102"/>
    </location>
</feature>
<dbReference type="PANTHER" id="PTHR30106:SF2">
    <property type="entry name" value="UPF0324 INNER MEMBRANE PROTEIN YEIH"/>
    <property type="match status" value="1"/>
</dbReference>
<gene>
    <name evidence="8" type="ORF">QWZ14_16765</name>
</gene>
<evidence type="ECO:0000313" key="8">
    <source>
        <dbReference type="EMBL" id="MDN3566023.1"/>
    </source>
</evidence>
<comment type="similarity">
    <text evidence="2">Belongs to the UPF0324 family.</text>
</comment>
<comment type="subcellular location">
    <subcellularLocation>
        <location evidence="1">Cell membrane</location>
        <topology evidence="1">Multi-pass membrane protein</topology>
    </subcellularLocation>
</comment>
<feature type="transmembrane region" description="Helical" evidence="7">
    <location>
        <begin position="233"/>
        <end position="250"/>
    </location>
</feature>
<feature type="transmembrane region" description="Helical" evidence="7">
    <location>
        <begin position="51"/>
        <end position="71"/>
    </location>
</feature>
<sequence length="343" mass="33830">MDTTRKLLSSTPTRMAAPASFAGRVHGLAPGLATACAIALAATVLRNATGIAALNPVVLALAIGMAVRAMLGASPTLRPGIAFAVRPLLRAAIVLLGLGVTLGQLLDLGIGALALAVAVVACTLPFTIWLGGRLGVDQPLAQLIGAGTAICGASAIVAANQVARGRDEDVTYALAVITLCGTAAMLAYPALAAPLGLDARAYGLWAGASVHEVVQAVGAAAAGGPQSGTVMKLARVVLLAPAVAALGLWAGRGGGTKAPVPWFALGFLALVALRSTGLVPDILVDASRTLVPLMLATSVAALGLSTALGALRARGAAPLLLGVASTLFIALLGLAGVKVLEAL</sequence>
<comment type="caution">
    <text evidence="8">The sequence shown here is derived from an EMBL/GenBank/DDBJ whole genome shotgun (WGS) entry which is preliminary data.</text>
</comment>
<feature type="transmembrane region" description="Helical" evidence="7">
    <location>
        <begin position="21"/>
        <end position="45"/>
    </location>
</feature>